<evidence type="ECO:0000259" key="1">
    <source>
        <dbReference type="PROSITE" id="PS51855"/>
    </source>
</evidence>
<dbReference type="Pfam" id="PF01808">
    <property type="entry name" value="AICARFT_IMPCHas"/>
    <property type="match status" value="1"/>
</dbReference>
<gene>
    <name evidence="2" type="ORF">GCM10023235_61540</name>
</gene>
<protein>
    <recommendedName>
        <fullName evidence="1">MGS-like domain-containing protein</fullName>
    </recommendedName>
</protein>
<dbReference type="PROSITE" id="PS51855">
    <property type="entry name" value="MGS"/>
    <property type="match status" value="1"/>
</dbReference>
<dbReference type="InterPro" id="IPR002695">
    <property type="entry name" value="PurH-like"/>
</dbReference>
<evidence type="ECO:0000313" key="3">
    <source>
        <dbReference type="Proteomes" id="UP001501752"/>
    </source>
</evidence>
<sequence>MLAVLAVSDKRNIEPLAAGLVRLGWRVAATEGTYRLLRDAGHPVEGIADLAGVPTLLGGRVKTLTVSVMGGILARETESDLREMAEHGIPRIDLVCNNYYLLPEPGQEPAAFREKVDVGGPAMLRGAAKNFEHVIPLSDPDDYDGVLKLLEEGGGSPSAVPVERRLALAEKAFRISSAYDASVAELFGARGGRS</sequence>
<reference evidence="3" key="1">
    <citation type="journal article" date="2019" name="Int. J. Syst. Evol. Microbiol.">
        <title>The Global Catalogue of Microorganisms (GCM) 10K type strain sequencing project: providing services to taxonomists for standard genome sequencing and annotation.</title>
        <authorList>
            <consortium name="The Broad Institute Genomics Platform"/>
            <consortium name="The Broad Institute Genome Sequencing Center for Infectious Disease"/>
            <person name="Wu L."/>
            <person name="Ma J."/>
        </authorList>
    </citation>
    <scope>NUCLEOTIDE SEQUENCE [LARGE SCALE GENOMIC DNA]</scope>
    <source>
        <strain evidence="3">JCM 13006</strain>
    </source>
</reference>
<proteinExistence type="predicted"/>
<dbReference type="PANTHER" id="PTHR11692:SF0">
    <property type="entry name" value="BIFUNCTIONAL PURINE BIOSYNTHESIS PROTEIN ATIC"/>
    <property type="match status" value="1"/>
</dbReference>
<organism evidence="2 3">
    <name type="scientific">Kitasatospora terrestris</name>
    <dbReference type="NCBI Taxonomy" id="258051"/>
    <lineage>
        <taxon>Bacteria</taxon>
        <taxon>Bacillati</taxon>
        <taxon>Actinomycetota</taxon>
        <taxon>Actinomycetes</taxon>
        <taxon>Kitasatosporales</taxon>
        <taxon>Streptomycetaceae</taxon>
        <taxon>Kitasatospora</taxon>
    </lineage>
</organism>
<keyword evidence="3" id="KW-1185">Reference proteome</keyword>
<dbReference type="InterPro" id="IPR011607">
    <property type="entry name" value="MGS-like_dom"/>
</dbReference>
<dbReference type="Gene3D" id="3.40.50.1380">
    <property type="entry name" value="Methylglyoxal synthase-like domain"/>
    <property type="match status" value="1"/>
</dbReference>
<dbReference type="Pfam" id="PF02142">
    <property type="entry name" value="MGS"/>
    <property type="match status" value="1"/>
</dbReference>
<dbReference type="SMART" id="SM00851">
    <property type="entry name" value="MGS"/>
    <property type="match status" value="1"/>
</dbReference>
<name>A0ABP9EBZ7_9ACTN</name>
<dbReference type="SUPFAM" id="SSF52335">
    <property type="entry name" value="Methylglyoxal synthase-like"/>
    <property type="match status" value="1"/>
</dbReference>
<dbReference type="RefSeq" id="WP_345700159.1">
    <property type="nucleotide sequence ID" value="NZ_BAABIS010000001.1"/>
</dbReference>
<dbReference type="InterPro" id="IPR036914">
    <property type="entry name" value="MGS-like_dom_sf"/>
</dbReference>
<accession>A0ABP9EBZ7</accession>
<dbReference type="PANTHER" id="PTHR11692">
    <property type="entry name" value="BIFUNCTIONAL PURINE BIOSYNTHESIS PROTEIN PURH"/>
    <property type="match status" value="1"/>
</dbReference>
<dbReference type="EMBL" id="BAABIS010000001">
    <property type="protein sequence ID" value="GAA4873993.1"/>
    <property type="molecule type" value="Genomic_DNA"/>
</dbReference>
<feature type="domain" description="MGS-like" evidence="1">
    <location>
        <begin position="1"/>
        <end position="138"/>
    </location>
</feature>
<comment type="caution">
    <text evidence="2">The sequence shown here is derived from an EMBL/GenBank/DDBJ whole genome shotgun (WGS) entry which is preliminary data.</text>
</comment>
<dbReference type="Proteomes" id="UP001501752">
    <property type="component" value="Unassembled WGS sequence"/>
</dbReference>
<evidence type="ECO:0000313" key="2">
    <source>
        <dbReference type="EMBL" id="GAA4873993.1"/>
    </source>
</evidence>